<keyword evidence="2" id="KW-0560">Oxidoreductase</keyword>
<dbReference type="EMBL" id="QEAO01000016">
    <property type="protein sequence ID" value="TPX34063.1"/>
    <property type="molecule type" value="Genomic_DNA"/>
</dbReference>
<comment type="caution">
    <text evidence="4">The sequence shown here is derived from an EMBL/GenBank/DDBJ whole genome shotgun (WGS) entry which is preliminary data.</text>
</comment>
<dbReference type="Pfam" id="PF05368">
    <property type="entry name" value="NmrA"/>
    <property type="match status" value="1"/>
</dbReference>
<evidence type="ECO:0000313" key="5">
    <source>
        <dbReference type="Proteomes" id="UP000319731"/>
    </source>
</evidence>
<dbReference type="PANTHER" id="PTHR47706:SF9">
    <property type="entry name" value="NMRA-LIKE DOMAIN-CONTAINING PROTEIN-RELATED"/>
    <property type="match status" value="1"/>
</dbReference>
<dbReference type="GO" id="GO:0016491">
    <property type="term" value="F:oxidoreductase activity"/>
    <property type="evidence" value="ECO:0007669"/>
    <property type="project" value="UniProtKB-KW"/>
</dbReference>
<dbReference type="STRING" id="1806994.A0A507C946"/>
<dbReference type="InterPro" id="IPR036291">
    <property type="entry name" value="NAD(P)-bd_dom_sf"/>
</dbReference>
<dbReference type="InterPro" id="IPR051609">
    <property type="entry name" value="NmrA/Isoflavone_reductase-like"/>
</dbReference>
<dbReference type="PANTHER" id="PTHR47706">
    <property type="entry name" value="NMRA-LIKE FAMILY PROTEIN"/>
    <property type="match status" value="1"/>
</dbReference>
<dbReference type="Proteomes" id="UP000319731">
    <property type="component" value="Unassembled WGS sequence"/>
</dbReference>
<name>A0A507C946_9FUNG</name>
<dbReference type="Gene3D" id="3.90.25.10">
    <property type="entry name" value="UDP-galactose 4-epimerase, domain 1"/>
    <property type="match status" value="1"/>
</dbReference>
<feature type="domain" description="NmrA-like" evidence="3">
    <location>
        <begin position="8"/>
        <end position="232"/>
    </location>
</feature>
<dbReference type="GeneID" id="42004459"/>
<protein>
    <recommendedName>
        <fullName evidence="3">NmrA-like domain-containing protein</fullName>
    </recommendedName>
</protein>
<keyword evidence="1" id="KW-0521">NADP</keyword>
<organism evidence="4 5">
    <name type="scientific">Synchytrium microbalum</name>
    <dbReference type="NCBI Taxonomy" id="1806994"/>
    <lineage>
        <taxon>Eukaryota</taxon>
        <taxon>Fungi</taxon>
        <taxon>Fungi incertae sedis</taxon>
        <taxon>Chytridiomycota</taxon>
        <taxon>Chytridiomycota incertae sedis</taxon>
        <taxon>Chytridiomycetes</taxon>
        <taxon>Synchytriales</taxon>
        <taxon>Synchytriaceae</taxon>
        <taxon>Synchytrium</taxon>
    </lineage>
</organism>
<sequence>MSNETGYKKIVVLGGTGLTGKPVVQELVNAGFDVTIFSRNADAAAPTGVHVVKISNPTDVEDLAQNLKGIDAVVSLLGFPVGVAAQAATITAAKLAGVKRFLPSEFGVDHSKFKSPVFAAKDAALEEIKKAGLEWTVICVGLFVEVGFTLGFDVASASAKLVSDTTNPVAYTSLKDIGRVVAGTLKSKAAANRIVRVASEYLSDKQTVALLESATGKKFSVTTSTPAETQAEIAAKFDFGKFLGYCKGTGLVNHSPNDFAEFVKEKPYTATQYLTVTKGGVENADDWYSKL</sequence>
<dbReference type="RefSeq" id="XP_031024905.1">
    <property type="nucleotide sequence ID" value="XM_031169162.1"/>
</dbReference>
<evidence type="ECO:0000313" key="4">
    <source>
        <dbReference type="EMBL" id="TPX34063.1"/>
    </source>
</evidence>
<evidence type="ECO:0000259" key="3">
    <source>
        <dbReference type="Pfam" id="PF05368"/>
    </source>
</evidence>
<evidence type="ECO:0000256" key="2">
    <source>
        <dbReference type="ARBA" id="ARBA00023002"/>
    </source>
</evidence>
<accession>A0A507C946</accession>
<dbReference type="AlphaFoldDB" id="A0A507C946"/>
<proteinExistence type="predicted"/>
<dbReference type="Gene3D" id="3.40.50.720">
    <property type="entry name" value="NAD(P)-binding Rossmann-like Domain"/>
    <property type="match status" value="1"/>
</dbReference>
<evidence type="ECO:0000256" key="1">
    <source>
        <dbReference type="ARBA" id="ARBA00022857"/>
    </source>
</evidence>
<dbReference type="SUPFAM" id="SSF51735">
    <property type="entry name" value="NAD(P)-binding Rossmann-fold domains"/>
    <property type="match status" value="1"/>
</dbReference>
<keyword evidence="5" id="KW-1185">Reference proteome</keyword>
<gene>
    <name evidence="4" type="ORF">SmJEL517_g03234</name>
</gene>
<dbReference type="OrthoDB" id="2109383at2759"/>
<dbReference type="InterPro" id="IPR008030">
    <property type="entry name" value="NmrA-like"/>
</dbReference>
<reference evidence="4 5" key="1">
    <citation type="journal article" date="2019" name="Sci. Rep.">
        <title>Comparative genomics of chytrid fungi reveal insights into the obligate biotrophic and pathogenic lifestyle of Synchytrium endobioticum.</title>
        <authorList>
            <person name="van de Vossenberg B.T.L.H."/>
            <person name="Warris S."/>
            <person name="Nguyen H.D.T."/>
            <person name="van Gent-Pelzer M.P.E."/>
            <person name="Joly D.L."/>
            <person name="van de Geest H.C."/>
            <person name="Bonants P.J.M."/>
            <person name="Smith D.S."/>
            <person name="Levesque C.A."/>
            <person name="van der Lee T.A.J."/>
        </authorList>
    </citation>
    <scope>NUCLEOTIDE SEQUENCE [LARGE SCALE GENOMIC DNA]</scope>
    <source>
        <strain evidence="4 5">JEL517</strain>
    </source>
</reference>